<dbReference type="FunFam" id="1.20.1270.60:FF:000045">
    <property type="entry name" value="Cell division control protein"/>
    <property type="match status" value="1"/>
</dbReference>
<dbReference type="FunCoup" id="A0A0C3DYF0">
    <property type="interactions" value="27"/>
</dbReference>
<feature type="region of interest" description="Disordered" evidence="8">
    <location>
        <begin position="1"/>
        <end position="25"/>
    </location>
</feature>
<evidence type="ECO:0008006" key="13">
    <source>
        <dbReference type="Google" id="ProtNLM"/>
    </source>
</evidence>
<keyword evidence="5" id="KW-0206">Cytoskeleton</keyword>
<evidence type="ECO:0000256" key="6">
    <source>
        <dbReference type="PROSITE-ProRule" id="PRU00192"/>
    </source>
</evidence>
<dbReference type="PANTHER" id="PTHR23065">
    <property type="entry name" value="PROLINE-SERINE-THREONINE PHOSPHATASE INTERACTING PROTEIN 1"/>
    <property type="match status" value="1"/>
</dbReference>
<feature type="region of interest" description="Disordered" evidence="8">
    <location>
        <begin position="332"/>
        <end position="517"/>
    </location>
</feature>
<proteinExistence type="predicted"/>
<feature type="compositionally biased region" description="Low complexity" evidence="8">
    <location>
        <begin position="529"/>
        <end position="539"/>
    </location>
</feature>
<dbReference type="PROSITE" id="PS51741">
    <property type="entry name" value="F_BAR"/>
    <property type="match status" value="1"/>
</dbReference>
<evidence type="ECO:0000256" key="5">
    <source>
        <dbReference type="ARBA" id="ARBA00023212"/>
    </source>
</evidence>
<feature type="compositionally biased region" description="Low complexity" evidence="8">
    <location>
        <begin position="418"/>
        <end position="427"/>
    </location>
</feature>
<dbReference type="STRING" id="1036808.A0A0C3DYF0"/>
<feature type="domain" description="F-BAR" evidence="10">
    <location>
        <begin position="37"/>
        <end position="290"/>
    </location>
</feature>
<feature type="compositionally biased region" description="Low complexity" evidence="8">
    <location>
        <begin position="868"/>
        <end position="877"/>
    </location>
</feature>
<dbReference type="FunFam" id="2.30.30.40:FF:000312">
    <property type="entry name" value="Related to Cell division control protein 15"/>
    <property type="match status" value="1"/>
</dbReference>
<dbReference type="SUPFAM" id="SSF103657">
    <property type="entry name" value="BAR/IMD domain-like"/>
    <property type="match status" value="1"/>
</dbReference>
<dbReference type="EMBL" id="KN822057">
    <property type="protein sequence ID" value="KIM60926.1"/>
    <property type="molecule type" value="Genomic_DNA"/>
</dbReference>
<dbReference type="OrthoDB" id="19092at2759"/>
<evidence type="ECO:0000256" key="2">
    <source>
        <dbReference type="ARBA" id="ARBA00022443"/>
    </source>
</evidence>
<dbReference type="SMART" id="SM00055">
    <property type="entry name" value="FCH"/>
    <property type="match status" value="1"/>
</dbReference>
<dbReference type="HOGENOM" id="CLU_004415_0_0_1"/>
<evidence type="ECO:0000256" key="1">
    <source>
        <dbReference type="ARBA" id="ARBA00004245"/>
    </source>
</evidence>
<keyword evidence="3" id="KW-0963">Cytoplasm</keyword>
<reference evidence="12" key="2">
    <citation type="submission" date="2015-01" db="EMBL/GenBank/DDBJ databases">
        <title>Evolutionary Origins and Diversification of the Mycorrhizal Mutualists.</title>
        <authorList>
            <consortium name="DOE Joint Genome Institute"/>
            <consortium name="Mycorrhizal Genomics Consortium"/>
            <person name="Kohler A."/>
            <person name="Kuo A."/>
            <person name="Nagy L.G."/>
            <person name="Floudas D."/>
            <person name="Copeland A."/>
            <person name="Barry K.W."/>
            <person name="Cichocki N."/>
            <person name="Veneault-Fourrey C."/>
            <person name="LaButti K."/>
            <person name="Lindquist E.A."/>
            <person name="Lipzen A."/>
            <person name="Lundell T."/>
            <person name="Morin E."/>
            <person name="Murat C."/>
            <person name="Riley R."/>
            <person name="Ohm R."/>
            <person name="Sun H."/>
            <person name="Tunlid A."/>
            <person name="Henrissat B."/>
            <person name="Grigoriev I.V."/>
            <person name="Hibbett D.S."/>
            <person name="Martin F."/>
        </authorList>
    </citation>
    <scope>NUCLEOTIDE SEQUENCE [LARGE SCALE GENOMIC DNA]</scope>
    <source>
        <strain evidence="12">Foug A</strain>
    </source>
</reference>
<comment type="subcellular location">
    <subcellularLocation>
        <location evidence="1">Cytoplasm</location>
        <location evidence="1">Cytoskeleton</location>
    </subcellularLocation>
</comment>
<dbReference type="Gene3D" id="2.30.30.40">
    <property type="entry name" value="SH3 Domains"/>
    <property type="match status" value="1"/>
</dbReference>
<evidence type="ECO:0000256" key="4">
    <source>
        <dbReference type="ARBA" id="ARBA00022553"/>
    </source>
</evidence>
<dbReference type="InterPro" id="IPR001060">
    <property type="entry name" value="FCH_dom"/>
</dbReference>
<dbReference type="GO" id="GO:0030036">
    <property type="term" value="P:actin cytoskeleton organization"/>
    <property type="evidence" value="ECO:0007669"/>
    <property type="project" value="UniProtKB-ARBA"/>
</dbReference>
<keyword evidence="4" id="KW-0597">Phosphoprotein</keyword>
<protein>
    <recommendedName>
        <fullName evidence="13">SH3 domain-containing protein</fullName>
    </recommendedName>
</protein>
<dbReference type="InterPro" id="IPR036028">
    <property type="entry name" value="SH3-like_dom_sf"/>
</dbReference>
<dbReference type="GO" id="GO:0009898">
    <property type="term" value="C:cytoplasmic side of plasma membrane"/>
    <property type="evidence" value="ECO:0007669"/>
    <property type="project" value="TreeGrafter"/>
</dbReference>
<dbReference type="SMART" id="SM00326">
    <property type="entry name" value="SH3"/>
    <property type="match status" value="1"/>
</dbReference>
<organism evidence="11 12">
    <name type="scientific">Scleroderma citrinum Foug A</name>
    <dbReference type="NCBI Taxonomy" id="1036808"/>
    <lineage>
        <taxon>Eukaryota</taxon>
        <taxon>Fungi</taxon>
        <taxon>Dikarya</taxon>
        <taxon>Basidiomycota</taxon>
        <taxon>Agaricomycotina</taxon>
        <taxon>Agaricomycetes</taxon>
        <taxon>Agaricomycetidae</taxon>
        <taxon>Boletales</taxon>
        <taxon>Sclerodermatineae</taxon>
        <taxon>Sclerodermataceae</taxon>
        <taxon>Scleroderma</taxon>
    </lineage>
</organism>
<dbReference type="PROSITE" id="PS50002">
    <property type="entry name" value="SH3"/>
    <property type="match status" value="1"/>
</dbReference>
<accession>A0A0C3DYF0</accession>
<feature type="region of interest" description="Disordered" evidence="8">
    <location>
        <begin position="643"/>
        <end position="685"/>
    </location>
</feature>
<feature type="region of interest" description="Disordered" evidence="8">
    <location>
        <begin position="529"/>
        <end position="575"/>
    </location>
</feature>
<dbReference type="InterPro" id="IPR027267">
    <property type="entry name" value="AH/BAR_dom_sf"/>
</dbReference>
<evidence type="ECO:0000256" key="7">
    <source>
        <dbReference type="PROSITE-ProRule" id="PRU01077"/>
    </source>
</evidence>
<dbReference type="CDD" id="cd00174">
    <property type="entry name" value="SH3"/>
    <property type="match status" value="1"/>
</dbReference>
<keyword evidence="7" id="KW-0175">Coiled coil</keyword>
<dbReference type="InterPro" id="IPR001452">
    <property type="entry name" value="SH3_domain"/>
</dbReference>
<dbReference type="CDD" id="cd07651">
    <property type="entry name" value="F-BAR_PombeCdc15_like"/>
    <property type="match status" value="1"/>
</dbReference>
<feature type="compositionally biased region" description="Pro residues" evidence="8">
    <location>
        <begin position="661"/>
        <end position="670"/>
    </location>
</feature>
<sequence length="989" mass="106199">MSSSARRQPSTTSLSRFARSPSTGPDDYVNANGARSLDFCNAFWGVGDGGVDVLFARMRGAARTMDELKNFWKERAAIEDDYAKRLTKLAKIPIGKDEVGELRNSIDTLRLETDKQAGSHIQLAQQVRSELEGQVAAFAAKQQQHKKVYQAAIEKEYRIKQTREQHAAKAREKYESDCVRINSYTAQSTLVQGKDLEKIHLKLERAQQTVQVNENDYAQFTRVLQETMQKWEQDWKSFCDSCQDLEEERMEFMKDNMWAYANAVSTVCVSDDESCEKMRLALEQMEPEKEMENFVRDYGTGNTIPEPPTFINYANTDAPPVNHNRIVTRPVLFARTSQRPPKSGAVSPQDEGLPFDTANHAGVGAGGGPPMEGSTMSRSGTQRSQSSRSHANGVNGHVSPPLRDGQPAPIQAPPPSMQPQTQTPAPQRRNSTASMLMRTPHPSSHGHSRSIHSQSHGPVYGPDPVDPSVSSTQLVIGNRAWDVDPSKDPQLQQPRPGANGSVGQPASSRMSPPVTAGEDPLVKQMAELSTAAAASGSTGRRNTIIRREVPPLSSPSGTSETLATPAVGPSSTRDFRNSAEVVVGGYPLAPSRSASPNPVPPRAAFAAPPPPRAGSSSSPSSVSAPVQPAASNIPVEQIVTNYQRPFPGEPGRSRANSIVGQPPPNPPPPIQQQEPGTRPTSRAGYPGIGTMSLVGRAPSPVRPTSAGPGAIQPYNRAGPVVVTGAAAAGNGGQQHSVAPSNPVGIALGPDGRVVHDQMALQQRHPHHRLSPSTGGQVQTQGYPPGAAAGYGDGRMGQVPPPAQPPSRNDYFGAIVPSSAQGHAAYGHPTQYDTHPSQYNAPPPPSSYGGNSGYGPPVRHTSIVHGNNQPQPQQQQLQMRYYGGAGNNGNNGAAFRAPSPAVARSPSPQPPRAQHPPTCSYTDDGKPILFYVKALYDYGATIDEEFDFQAGDIMAVTETPEDGWWSGELLDEARKQPGRHVFPSNFVCLF</sequence>
<dbReference type="InterPro" id="IPR031160">
    <property type="entry name" value="F_BAR_dom"/>
</dbReference>
<dbReference type="GO" id="GO:0120104">
    <property type="term" value="C:mitotic actomyosin contractile ring, proximal layer"/>
    <property type="evidence" value="ECO:0007669"/>
    <property type="project" value="TreeGrafter"/>
</dbReference>
<evidence type="ECO:0000259" key="9">
    <source>
        <dbReference type="PROSITE" id="PS50002"/>
    </source>
</evidence>
<evidence type="ECO:0000256" key="3">
    <source>
        <dbReference type="ARBA" id="ARBA00022490"/>
    </source>
</evidence>
<feature type="compositionally biased region" description="Polar residues" evidence="8">
    <location>
        <begin position="501"/>
        <end position="510"/>
    </location>
</feature>
<gene>
    <name evidence="11" type="ORF">SCLCIDRAFT_123109</name>
</gene>
<dbReference type="Pfam" id="PF00018">
    <property type="entry name" value="SH3_1"/>
    <property type="match status" value="1"/>
</dbReference>
<dbReference type="AlphaFoldDB" id="A0A0C3DYF0"/>
<evidence type="ECO:0000256" key="8">
    <source>
        <dbReference type="SAM" id="MobiDB-lite"/>
    </source>
</evidence>
<feature type="domain" description="SH3" evidence="9">
    <location>
        <begin position="926"/>
        <end position="989"/>
    </location>
</feature>
<dbReference type="PANTHER" id="PTHR23065:SF7">
    <property type="entry name" value="NOSTRIN, ISOFORM H"/>
    <property type="match status" value="1"/>
</dbReference>
<evidence type="ECO:0000313" key="11">
    <source>
        <dbReference type="EMBL" id="KIM60926.1"/>
    </source>
</evidence>
<keyword evidence="2 6" id="KW-0728">SH3 domain</keyword>
<feature type="region of interest" description="Disordered" evidence="8">
    <location>
        <begin position="590"/>
        <end position="628"/>
    </location>
</feature>
<reference evidence="11 12" key="1">
    <citation type="submission" date="2014-04" db="EMBL/GenBank/DDBJ databases">
        <authorList>
            <consortium name="DOE Joint Genome Institute"/>
            <person name="Kuo A."/>
            <person name="Kohler A."/>
            <person name="Nagy L.G."/>
            <person name="Floudas D."/>
            <person name="Copeland A."/>
            <person name="Barry K.W."/>
            <person name="Cichocki N."/>
            <person name="Veneault-Fourrey C."/>
            <person name="LaButti K."/>
            <person name="Lindquist E.A."/>
            <person name="Lipzen A."/>
            <person name="Lundell T."/>
            <person name="Morin E."/>
            <person name="Murat C."/>
            <person name="Sun H."/>
            <person name="Tunlid A."/>
            <person name="Henrissat B."/>
            <person name="Grigoriev I.V."/>
            <person name="Hibbett D.S."/>
            <person name="Martin F."/>
            <person name="Nordberg H.P."/>
            <person name="Cantor M.N."/>
            <person name="Hua S.X."/>
        </authorList>
    </citation>
    <scope>NUCLEOTIDE SEQUENCE [LARGE SCALE GENOMIC DNA]</scope>
    <source>
        <strain evidence="11 12">Foug A</strain>
    </source>
</reference>
<feature type="compositionally biased region" description="Low complexity" evidence="8">
    <location>
        <begin position="373"/>
        <end position="389"/>
    </location>
</feature>
<dbReference type="SUPFAM" id="SSF50044">
    <property type="entry name" value="SH3-domain"/>
    <property type="match status" value="1"/>
</dbReference>
<feature type="compositionally biased region" description="Polar residues" evidence="8">
    <location>
        <begin position="1"/>
        <end position="23"/>
    </location>
</feature>
<evidence type="ECO:0000313" key="12">
    <source>
        <dbReference type="Proteomes" id="UP000053989"/>
    </source>
</evidence>
<dbReference type="Pfam" id="PF00611">
    <property type="entry name" value="FCH"/>
    <property type="match status" value="1"/>
</dbReference>
<dbReference type="InParanoid" id="A0A0C3DYF0"/>
<feature type="compositionally biased region" description="Low complexity" evidence="8">
    <location>
        <begin position="889"/>
        <end position="905"/>
    </location>
</feature>
<evidence type="ECO:0000259" key="10">
    <source>
        <dbReference type="PROSITE" id="PS51741"/>
    </source>
</evidence>
<dbReference type="Proteomes" id="UP000053989">
    <property type="component" value="Unassembled WGS sequence"/>
</dbReference>
<feature type="region of interest" description="Disordered" evidence="8">
    <location>
        <begin position="783"/>
        <end position="919"/>
    </location>
</feature>
<feature type="compositionally biased region" description="Low complexity" evidence="8">
    <location>
        <begin position="613"/>
        <end position="628"/>
    </location>
</feature>
<keyword evidence="12" id="KW-1185">Reference proteome</keyword>
<name>A0A0C3DYF0_9AGAM</name>
<dbReference type="Gene3D" id="1.20.1270.60">
    <property type="entry name" value="Arfaptin homology (AH) domain/BAR domain"/>
    <property type="match status" value="1"/>
</dbReference>
<dbReference type="GO" id="GO:0005543">
    <property type="term" value="F:phospholipid binding"/>
    <property type="evidence" value="ECO:0007669"/>
    <property type="project" value="TreeGrafter"/>
</dbReference>
<feature type="compositionally biased region" description="Pro residues" evidence="8">
    <location>
        <begin position="597"/>
        <end position="612"/>
    </location>
</feature>